<protein>
    <submittedName>
        <fullName evidence="3">Lateral organ boundaries (LOB) domain-containing protein</fullName>
    </submittedName>
</protein>
<dbReference type="AlphaFoldDB" id="A0A1Y1II96"/>
<accession>A0A1Y1II96</accession>
<evidence type="ECO:0000256" key="1">
    <source>
        <dbReference type="ARBA" id="ARBA00005474"/>
    </source>
</evidence>
<proteinExistence type="inferred from homology"/>
<evidence type="ECO:0000313" key="3">
    <source>
        <dbReference type="EMBL" id="GAQ89229.1"/>
    </source>
</evidence>
<gene>
    <name evidence="3" type="ORF">KFL_005000060</name>
</gene>
<dbReference type="PROSITE" id="PS50891">
    <property type="entry name" value="LOB"/>
    <property type="match status" value="1"/>
</dbReference>
<evidence type="ECO:0000259" key="2">
    <source>
        <dbReference type="PROSITE" id="PS50891"/>
    </source>
</evidence>
<dbReference type="EMBL" id="DF237449">
    <property type="protein sequence ID" value="GAQ89229.1"/>
    <property type="molecule type" value="Genomic_DNA"/>
</dbReference>
<dbReference type="Pfam" id="PF03195">
    <property type="entry name" value="LOB"/>
    <property type="match status" value="1"/>
</dbReference>
<dbReference type="PANTHER" id="PTHR31529">
    <property type="entry name" value="LOB DOMAIN CONTAINING PROTEIN"/>
    <property type="match status" value="1"/>
</dbReference>
<evidence type="ECO:0000313" key="4">
    <source>
        <dbReference type="Proteomes" id="UP000054558"/>
    </source>
</evidence>
<sequence>MATQTDELPSSTPLPDVAVRDQPPCAACRFLRRKCTQECIFAPYFPQQEREKFVLLHKIYGAHNIGKFLSRVPVADRTNTVKSLTYEAEASPVHFHSDLAEEYLIVFHFLQHCRTIDPVYGCVAAVALLQQQIVTLQSQLSGTRARVQALERIRLSLMQDQTTRADLRSRRKRKSVVPMEYHTFVQSNCIEIPERSELLSQETKRARHNDYDPITPTSALCSEIFDPDIKPLSKTWDVPACEGDPAQVFFASFDLETSESLFETSSQLDWDQFEVPPNSVKARCF</sequence>
<dbReference type="InterPro" id="IPR004883">
    <property type="entry name" value="LOB"/>
</dbReference>
<organism evidence="3 4">
    <name type="scientific">Klebsormidium nitens</name>
    <name type="common">Green alga</name>
    <name type="synonym">Ulothrix nitens</name>
    <dbReference type="NCBI Taxonomy" id="105231"/>
    <lineage>
        <taxon>Eukaryota</taxon>
        <taxon>Viridiplantae</taxon>
        <taxon>Streptophyta</taxon>
        <taxon>Klebsormidiophyceae</taxon>
        <taxon>Klebsormidiales</taxon>
        <taxon>Klebsormidiaceae</taxon>
        <taxon>Klebsormidium</taxon>
    </lineage>
</organism>
<comment type="similarity">
    <text evidence="1">Belongs to the LOB domain-containing protein family.</text>
</comment>
<keyword evidence="4" id="KW-1185">Reference proteome</keyword>
<name>A0A1Y1II96_KLENI</name>
<dbReference type="Proteomes" id="UP000054558">
    <property type="component" value="Unassembled WGS sequence"/>
</dbReference>
<feature type="domain" description="LOB" evidence="2">
    <location>
        <begin position="23"/>
        <end position="123"/>
    </location>
</feature>
<reference evidence="3 4" key="1">
    <citation type="journal article" date="2014" name="Nat. Commun.">
        <title>Klebsormidium flaccidum genome reveals primary factors for plant terrestrial adaptation.</title>
        <authorList>
            <person name="Hori K."/>
            <person name="Maruyama F."/>
            <person name="Fujisawa T."/>
            <person name="Togashi T."/>
            <person name="Yamamoto N."/>
            <person name="Seo M."/>
            <person name="Sato S."/>
            <person name="Yamada T."/>
            <person name="Mori H."/>
            <person name="Tajima N."/>
            <person name="Moriyama T."/>
            <person name="Ikeuchi M."/>
            <person name="Watanabe M."/>
            <person name="Wada H."/>
            <person name="Kobayashi K."/>
            <person name="Saito M."/>
            <person name="Masuda T."/>
            <person name="Sasaki-Sekimoto Y."/>
            <person name="Mashiguchi K."/>
            <person name="Awai K."/>
            <person name="Shimojima M."/>
            <person name="Masuda S."/>
            <person name="Iwai M."/>
            <person name="Nobusawa T."/>
            <person name="Narise T."/>
            <person name="Kondo S."/>
            <person name="Saito H."/>
            <person name="Sato R."/>
            <person name="Murakawa M."/>
            <person name="Ihara Y."/>
            <person name="Oshima-Yamada Y."/>
            <person name="Ohtaka K."/>
            <person name="Satoh M."/>
            <person name="Sonobe K."/>
            <person name="Ishii M."/>
            <person name="Ohtani R."/>
            <person name="Kanamori-Sato M."/>
            <person name="Honoki R."/>
            <person name="Miyazaki D."/>
            <person name="Mochizuki H."/>
            <person name="Umetsu J."/>
            <person name="Higashi K."/>
            <person name="Shibata D."/>
            <person name="Kamiya Y."/>
            <person name="Sato N."/>
            <person name="Nakamura Y."/>
            <person name="Tabata S."/>
            <person name="Ida S."/>
            <person name="Kurokawa K."/>
            <person name="Ohta H."/>
        </authorList>
    </citation>
    <scope>NUCLEOTIDE SEQUENCE [LARGE SCALE GENOMIC DNA]</scope>
    <source>
        <strain evidence="3 4">NIES-2285</strain>
    </source>
</reference>
<dbReference type="PANTHER" id="PTHR31529:SF4">
    <property type="entry name" value="LOB DOMAIN-CONTAINING PROTEIN 30"/>
    <property type="match status" value="1"/>
</dbReference>